<feature type="compositionally biased region" description="Basic residues" evidence="1">
    <location>
        <begin position="568"/>
        <end position="590"/>
    </location>
</feature>
<evidence type="ECO:0000256" key="1">
    <source>
        <dbReference type="SAM" id="MobiDB-lite"/>
    </source>
</evidence>
<dbReference type="AlphaFoldDB" id="A0AAD4QZ18"/>
<reference evidence="2" key="1">
    <citation type="submission" date="2022-01" db="EMBL/GenBank/DDBJ databases">
        <title>Genome Sequence Resource for Two Populations of Ditylenchus destructor, the Migratory Endoparasitic Phytonematode.</title>
        <authorList>
            <person name="Zhang H."/>
            <person name="Lin R."/>
            <person name="Xie B."/>
        </authorList>
    </citation>
    <scope>NUCLEOTIDE SEQUENCE</scope>
    <source>
        <strain evidence="2">BazhouSP</strain>
    </source>
</reference>
<protein>
    <submittedName>
        <fullName evidence="2">Uncharacterized protein</fullName>
    </submittedName>
</protein>
<dbReference type="EMBL" id="JAKKPZ010000025">
    <property type="protein sequence ID" value="KAI1710568.1"/>
    <property type="molecule type" value="Genomic_DNA"/>
</dbReference>
<evidence type="ECO:0000313" key="2">
    <source>
        <dbReference type="EMBL" id="KAI1710568.1"/>
    </source>
</evidence>
<evidence type="ECO:0000313" key="3">
    <source>
        <dbReference type="Proteomes" id="UP001201812"/>
    </source>
</evidence>
<comment type="caution">
    <text evidence="2">The sequence shown here is derived from an EMBL/GenBank/DDBJ whole genome shotgun (WGS) entry which is preliminary data.</text>
</comment>
<feature type="compositionally biased region" description="Basic and acidic residues" evidence="1">
    <location>
        <begin position="554"/>
        <end position="567"/>
    </location>
</feature>
<feature type="compositionally biased region" description="Low complexity" evidence="1">
    <location>
        <begin position="597"/>
        <end position="610"/>
    </location>
</feature>
<accession>A0AAD4QZ18</accession>
<organism evidence="2 3">
    <name type="scientific">Ditylenchus destructor</name>
    <dbReference type="NCBI Taxonomy" id="166010"/>
    <lineage>
        <taxon>Eukaryota</taxon>
        <taxon>Metazoa</taxon>
        <taxon>Ecdysozoa</taxon>
        <taxon>Nematoda</taxon>
        <taxon>Chromadorea</taxon>
        <taxon>Rhabditida</taxon>
        <taxon>Tylenchina</taxon>
        <taxon>Tylenchomorpha</taxon>
        <taxon>Sphaerularioidea</taxon>
        <taxon>Anguinidae</taxon>
        <taxon>Anguininae</taxon>
        <taxon>Ditylenchus</taxon>
    </lineage>
</organism>
<proteinExistence type="predicted"/>
<feature type="region of interest" description="Disordered" evidence="1">
    <location>
        <begin position="554"/>
        <end position="623"/>
    </location>
</feature>
<feature type="compositionally biased region" description="Polar residues" evidence="1">
    <location>
        <begin position="516"/>
        <end position="525"/>
    </location>
</feature>
<feature type="region of interest" description="Disordered" evidence="1">
    <location>
        <begin position="431"/>
        <end position="465"/>
    </location>
</feature>
<keyword evidence="3" id="KW-1185">Reference proteome</keyword>
<gene>
    <name evidence="2" type="ORF">DdX_10628</name>
</gene>
<dbReference type="Proteomes" id="UP001201812">
    <property type="component" value="Unassembled WGS sequence"/>
</dbReference>
<feature type="region of interest" description="Disordered" evidence="1">
    <location>
        <begin position="481"/>
        <end position="525"/>
    </location>
</feature>
<feature type="compositionally biased region" description="Basic residues" evidence="1">
    <location>
        <begin position="500"/>
        <end position="515"/>
    </location>
</feature>
<feature type="compositionally biased region" description="Polar residues" evidence="1">
    <location>
        <begin position="454"/>
        <end position="465"/>
    </location>
</feature>
<sequence>MMLMLLHSSINNRGLTSQGRPRNSLGTVFCHSFEVDIQTGQVNGANSSDFLENCLQNPDSASEECPLKTPRILANSSMSRREIRQMSAPELAHLFDHVAKVLSKIVSNSKAELSSSENETIPWNESVEIFQRCKLVQIFDFVLRHKDIFDLTDSLPQLFPYWDFRLDFNLPYPEQSSIFQFIESVASDANSLEIIRNVSAKIPEMSEVLCDVNATCGSDLEPKQDPILKLFNPESANHSDSDTKSWYEKIRDFIRKKYDTEEWLPTKEMLRVLLFVSLDLNIGKESGSGQPLLSKTACLEGFRWLYWDDTTESCVARVTSNVPVPEVTEMSLRLITEDSNSDRQESTEILTQSPVQVDQILTVNAFHSRSRIPTTDQAESLEERLQEVEQESPMNQILSIDEGSGLPTESVFPTSPTQSIISEVYLAPTKSEVGSPNSKSEVKVTGWTLPSDPPTDTLNFGTPSTSTMVPMISVESLARNPEEKARLGDRISSTSANPAKTHKMRKHSRHKKGKQRTISTTALPEQDITFASNSATNIDQLWPSESLYHQKLTQDKRKNGHDLDALKKKSSHKHRKSKSKEKHARKHHKDDHRSAIVTTVPTTVSPRSSPGHVSPLPHQSKAKSTYLQPIDKDLASLQSNQESGQSSADDSKNNLDLLLPLLTRPAPPKGTILWKEQKLPFPMVYFTITIVDGPLAKGRRPLSHKRRRADGARIYLMGLNMPTGYTQVTEGNQLKGTNAALVRTLDPHAAGPFVEFKLRVENKYGTSCKQMCLQSGDRYGRCARRIVRLSTYPKFSDPIGFFENSNDAIDAQWTGRGYYRRRKFDYLLFRCD</sequence>
<name>A0AAD4QZ18_9BILA</name>